<dbReference type="Pfam" id="PF00134">
    <property type="entry name" value="Cyclin_N"/>
    <property type="match status" value="1"/>
</dbReference>
<dbReference type="InterPro" id="IPR006671">
    <property type="entry name" value="Cyclin_N"/>
</dbReference>
<protein>
    <recommendedName>
        <fullName evidence="2">Cyclin N-terminal domain-containing protein</fullName>
    </recommendedName>
</protein>
<dbReference type="GO" id="GO:0016538">
    <property type="term" value="F:cyclin-dependent protein serine/threonine kinase regulator activity"/>
    <property type="evidence" value="ECO:0007669"/>
    <property type="project" value="TreeGrafter"/>
</dbReference>
<feature type="region of interest" description="Disordered" evidence="1">
    <location>
        <begin position="1"/>
        <end position="28"/>
    </location>
</feature>
<evidence type="ECO:0000256" key="1">
    <source>
        <dbReference type="SAM" id="MobiDB-lite"/>
    </source>
</evidence>
<feature type="compositionally biased region" description="Low complexity" evidence="1">
    <location>
        <begin position="347"/>
        <end position="358"/>
    </location>
</feature>
<dbReference type="GO" id="GO:0005634">
    <property type="term" value="C:nucleus"/>
    <property type="evidence" value="ECO:0007669"/>
    <property type="project" value="TreeGrafter"/>
</dbReference>
<dbReference type="Proteomes" id="UP001050691">
    <property type="component" value="Unassembled WGS sequence"/>
</dbReference>
<dbReference type="InterPro" id="IPR036915">
    <property type="entry name" value="Cyclin-like_sf"/>
</dbReference>
<feature type="compositionally biased region" description="Pro residues" evidence="1">
    <location>
        <begin position="189"/>
        <end position="207"/>
    </location>
</feature>
<dbReference type="SUPFAM" id="SSF47954">
    <property type="entry name" value="Cyclin-like"/>
    <property type="match status" value="1"/>
</dbReference>
<dbReference type="PANTHER" id="PTHR15615">
    <property type="match status" value="1"/>
</dbReference>
<dbReference type="GO" id="GO:0000307">
    <property type="term" value="C:cyclin-dependent protein kinase holoenzyme complex"/>
    <property type="evidence" value="ECO:0007669"/>
    <property type="project" value="TreeGrafter"/>
</dbReference>
<accession>A0AAV5A1G3</accession>
<reference evidence="3" key="1">
    <citation type="submission" date="2021-10" db="EMBL/GenBank/DDBJ databases">
        <title>De novo Genome Assembly of Clathrus columnatus (Basidiomycota, Fungi) Using Illumina and Nanopore Sequence Data.</title>
        <authorList>
            <person name="Ogiso-Tanaka E."/>
            <person name="Itagaki H."/>
            <person name="Hosoya T."/>
            <person name="Hosaka K."/>
        </authorList>
    </citation>
    <scope>NUCLEOTIDE SEQUENCE</scope>
    <source>
        <strain evidence="3">MO-923</strain>
    </source>
</reference>
<dbReference type="AlphaFoldDB" id="A0AAV5A1G3"/>
<organism evidence="3 4">
    <name type="scientific">Clathrus columnatus</name>
    <dbReference type="NCBI Taxonomy" id="1419009"/>
    <lineage>
        <taxon>Eukaryota</taxon>
        <taxon>Fungi</taxon>
        <taxon>Dikarya</taxon>
        <taxon>Basidiomycota</taxon>
        <taxon>Agaricomycotina</taxon>
        <taxon>Agaricomycetes</taxon>
        <taxon>Phallomycetidae</taxon>
        <taxon>Phallales</taxon>
        <taxon>Clathraceae</taxon>
        <taxon>Clathrus</taxon>
    </lineage>
</organism>
<feature type="compositionally biased region" description="Pro residues" evidence="1">
    <location>
        <begin position="1"/>
        <end position="11"/>
    </location>
</feature>
<feature type="compositionally biased region" description="Basic residues" evidence="1">
    <location>
        <begin position="255"/>
        <end position="279"/>
    </location>
</feature>
<dbReference type="Gene3D" id="1.10.472.10">
    <property type="entry name" value="Cyclin-like"/>
    <property type="match status" value="1"/>
</dbReference>
<keyword evidence="4" id="KW-1185">Reference proteome</keyword>
<proteinExistence type="predicted"/>
<gene>
    <name evidence="3" type="ORF">Clacol_002677</name>
</gene>
<comment type="caution">
    <text evidence="3">The sequence shown here is derived from an EMBL/GenBank/DDBJ whole genome shotgun (WGS) entry which is preliminary data.</text>
</comment>
<feature type="compositionally biased region" description="Polar residues" evidence="1">
    <location>
        <begin position="282"/>
        <end position="308"/>
    </location>
</feature>
<evidence type="ECO:0000259" key="2">
    <source>
        <dbReference type="Pfam" id="PF00134"/>
    </source>
</evidence>
<feature type="domain" description="Cyclin N-terminal" evidence="2">
    <location>
        <begin position="74"/>
        <end position="168"/>
    </location>
</feature>
<dbReference type="InterPro" id="IPR013922">
    <property type="entry name" value="Cyclin_PHO80-like"/>
</dbReference>
<evidence type="ECO:0000313" key="3">
    <source>
        <dbReference type="EMBL" id="GJJ08459.1"/>
    </source>
</evidence>
<dbReference type="EMBL" id="BPWL01000003">
    <property type="protein sequence ID" value="GJJ08459.1"/>
    <property type="molecule type" value="Genomic_DNA"/>
</dbReference>
<feature type="compositionally biased region" description="Polar residues" evidence="1">
    <location>
        <begin position="19"/>
        <end position="28"/>
    </location>
</feature>
<evidence type="ECO:0000313" key="4">
    <source>
        <dbReference type="Proteomes" id="UP001050691"/>
    </source>
</evidence>
<feature type="compositionally biased region" description="Low complexity" evidence="1">
    <location>
        <begin position="219"/>
        <end position="236"/>
    </location>
</feature>
<name>A0AAV5A1G3_9AGAM</name>
<dbReference type="GO" id="GO:0019901">
    <property type="term" value="F:protein kinase binding"/>
    <property type="evidence" value="ECO:0007669"/>
    <property type="project" value="InterPro"/>
</dbReference>
<dbReference type="CDD" id="cd20557">
    <property type="entry name" value="CYCLIN_ScPCL1-like"/>
    <property type="match status" value="1"/>
</dbReference>
<feature type="region of interest" description="Disordered" evidence="1">
    <location>
        <begin position="347"/>
        <end position="374"/>
    </location>
</feature>
<dbReference type="PANTHER" id="PTHR15615:SF108">
    <property type="entry name" value="PROTEIN CNPPD1"/>
    <property type="match status" value="1"/>
</dbReference>
<feature type="region of interest" description="Disordered" evidence="1">
    <location>
        <begin position="188"/>
        <end position="316"/>
    </location>
</feature>
<sequence>MSVAGPYPPRQPSKAVRPSSYNQSSVVQSTSVPDPFYGHGETANLSQRFIRALFSCPDRPPPSTTTPPSPTPPLANFVAYALHRTRLHASVTFTALFLLSRLKSRFPAARGSSGHRLFISAFMIASKVVCDDTYSNKSWTVVGQGMFSLREINQMEREMCGYLEWQLNVDPKDLRDFEAKVRKDYAPHGPCPPFVHPPVPVTTPQPPSQIEAEETVSLSQPSQQQPTITTAAAEEQVPMTPPASPHRQGTLMPHSHTKPHHHHHHHHHHQSKPYYPRHRTSVDTSAVPSLNSGDSPSPASSTTCLTPQSDDEEPGDATIVSMAGIMTSAVDYLQEKGVATRSHSALSMSSAASMPPKSKMGRDQSFAFPSRTVW</sequence>